<dbReference type="Gene3D" id="1.10.287.130">
    <property type="match status" value="1"/>
</dbReference>
<dbReference type="Proteomes" id="UP000190102">
    <property type="component" value="Unassembled WGS sequence"/>
</dbReference>
<evidence type="ECO:0000256" key="5">
    <source>
        <dbReference type="SAM" id="Coils"/>
    </source>
</evidence>
<evidence type="ECO:0000256" key="3">
    <source>
        <dbReference type="ARBA" id="ARBA00022553"/>
    </source>
</evidence>
<name>A0A1T4R023_9BACT</name>
<evidence type="ECO:0000256" key="1">
    <source>
        <dbReference type="ARBA" id="ARBA00000085"/>
    </source>
</evidence>
<dbReference type="Gene3D" id="3.30.565.10">
    <property type="entry name" value="Histidine kinase-like ATPase, C-terminal domain"/>
    <property type="match status" value="1"/>
</dbReference>
<dbReference type="SUPFAM" id="SSF55874">
    <property type="entry name" value="ATPase domain of HSP90 chaperone/DNA topoisomerase II/histidine kinase"/>
    <property type="match status" value="1"/>
</dbReference>
<dbReference type="PANTHER" id="PTHR43065">
    <property type="entry name" value="SENSOR HISTIDINE KINASE"/>
    <property type="match status" value="1"/>
</dbReference>
<gene>
    <name evidence="8" type="ORF">SAMN02745119_02622</name>
</gene>
<dbReference type="Pfam" id="PF00072">
    <property type="entry name" value="Response_reg"/>
    <property type="match status" value="1"/>
</dbReference>
<dbReference type="InterPro" id="IPR005467">
    <property type="entry name" value="His_kinase_dom"/>
</dbReference>
<reference evidence="9" key="1">
    <citation type="submission" date="2017-02" db="EMBL/GenBank/DDBJ databases">
        <authorList>
            <person name="Varghese N."/>
            <person name="Submissions S."/>
        </authorList>
    </citation>
    <scope>NUCLEOTIDE SEQUENCE [LARGE SCALE GENOMIC DNA]</scope>
    <source>
        <strain evidence="9">ATCC BAA-34</strain>
    </source>
</reference>
<dbReference type="SMART" id="SM00448">
    <property type="entry name" value="REC"/>
    <property type="match status" value="1"/>
</dbReference>
<dbReference type="SUPFAM" id="SSF52172">
    <property type="entry name" value="CheY-like"/>
    <property type="match status" value="1"/>
</dbReference>
<dbReference type="EMBL" id="FUWR01000016">
    <property type="protein sequence ID" value="SKA09330.1"/>
    <property type="molecule type" value="Genomic_DNA"/>
</dbReference>
<dbReference type="InterPro" id="IPR011006">
    <property type="entry name" value="CheY-like_superfamily"/>
</dbReference>
<dbReference type="SUPFAM" id="SSF47384">
    <property type="entry name" value="Homodimeric domain of signal transducing histidine kinase"/>
    <property type="match status" value="1"/>
</dbReference>
<dbReference type="RefSeq" id="WP_078790875.1">
    <property type="nucleotide sequence ID" value="NZ_FUWR01000016.1"/>
</dbReference>
<feature type="modified residue" description="4-aspartylphosphate" evidence="4">
    <location>
        <position position="52"/>
    </location>
</feature>
<dbReference type="GO" id="GO:0000155">
    <property type="term" value="F:phosphorelay sensor kinase activity"/>
    <property type="evidence" value="ECO:0007669"/>
    <property type="project" value="InterPro"/>
</dbReference>
<keyword evidence="8" id="KW-0418">Kinase</keyword>
<evidence type="ECO:0000313" key="8">
    <source>
        <dbReference type="EMBL" id="SKA09330.1"/>
    </source>
</evidence>
<dbReference type="AlphaFoldDB" id="A0A1T4R023"/>
<evidence type="ECO:0000259" key="7">
    <source>
        <dbReference type="PROSITE" id="PS50110"/>
    </source>
</evidence>
<evidence type="ECO:0000256" key="2">
    <source>
        <dbReference type="ARBA" id="ARBA00012438"/>
    </source>
</evidence>
<dbReference type="SMART" id="SM00387">
    <property type="entry name" value="HATPase_c"/>
    <property type="match status" value="1"/>
</dbReference>
<feature type="domain" description="Histidine kinase" evidence="6">
    <location>
        <begin position="196"/>
        <end position="439"/>
    </location>
</feature>
<dbReference type="PRINTS" id="PR00344">
    <property type="entry name" value="BCTRLSENSOR"/>
</dbReference>
<dbReference type="InterPro" id="IPR036097">
    <property type="entry name" value="HisK_dim/P_sf"/>
</dbReference>
<dbReference type="InterPro" id="IPR003594">
    <property type="entry name" value="HATPase_dom"/>
</dbReference>
<evidence type="ECO:0000259" key="6">
    <source>
        <dbReference type="PROSITE" id="PS50109"/>
    </source>
</evidence>
<dbReference type="SMART" id="SM00388">
    <property type="entry name" value="HisKA"/>
    <property type="match status" value="1"/>
</dbReference>
<dbReference type="Gene3D" id="3.40.50.2300">
    <property type="match status" value="1"/>
</dbReference>
<dbReference type="CDD" id="cd00082">
    <property type="entry name" value="HisKA"/>
    <property type="match status" value="1"/>
</dbReference>
<feature type="domain" description="Response regulatory" evidence="7">
    <location>
        <begin position="3"/>
        <end position="120"/>
    </location>
</feature>
<dbReference type="InterPro" id="IPR004358">
    <property type="entry name" value="Sig_transdc_His_kin-like_C"/>
</dbReference>
<keyword evidence="3 4" id="KW-0597">Phosphoprotein</keyword>
<dbReference type="OrthoDB" id="9769169at2"/>
<keyword evidence="9" id="KW-1185">Reference proteome</keyword>
<dbReference type="InterPro" id="IPR036890">
    <property type="entry name" value="HATPase_C_sf"/>
</dbReference>
<dbReference type="PANTHER" id="PTHR43065:SF50">
    <property type="entry name" value="HISTIDINE KINASE"/>
    <property type="match status" value="1"/>
</dbReference>
<comment type="catalytic activity">
    <reaction evidence="1">
        <text>ATP + protein L-histidine = ADP + protein N-phospho-L-histidine.</text>
        <dbReference type="EC" id="2.7.13.3"/>
    </reaction>
</comment>
<keyword evidence="5" id="KW-0175">Coiled coil</keyword>
<dbReference type="STRING" id="115783.SAMN02745119_02622"/>
<evidence type="ECO:0000256" key="4">
    <source>
        <dbReference type="PROSITE-ProRule" id="PRU00169"/>
    </source>
</evidence>
<dbReference type="PROSITE" id="PS50109">
    <property type="entry name" value="HIS_KIN"/>
    <property type="match status" value="1"/>
</dbReference>
<dbReference type="InterPro" id="IPR001789">
    <property type="entry name" value="Sig_transdc_resp-reg_receiver"/>
</dbReference>
<protein>
    <recommendedName>
        <fullName evidence="2">histidine kinase</fullName>
        <ecNumber evidence="2">2.7.13.3</ecNumber>
    </recommendedName>
</protein>
<keyword evidence="8" id="KW-0808">Transferase</keyword>
<accession>A0A1T4R023</accession>
<dbReference type="InterPro" id="IPR003661">
    <property type="entry name" value="HisK_dim/P_dom"/>
</dbReference>
<organism evidence="8 9">
    <name type="scientific">Trichlorobacter thiogenes</name>
    <dbReference type="NCBI Taxonomy" id="115783"/>
    <lineage>
        <taxon>Bacteria</taxon>
        <taxon>Pseudomonadati</taxon>
        <taxon>Thermodesulfobacteriota</taxon>
        <taxon>Desulfuromonadia</taxon>
        <taxon>Geobacterales</taxon>
        <taxon>Geobacteraceae</taxon>
        <taxon>Trichlorobacter</taxon>
    </lineage>
</organism>
<dbReference type="Pfam" id="PF02518">
    <property type="entry name" value="HATPase_c"/>
    <property type="match status" value="1"/>
</dbReference>
<sequence>MAKILIVEDELMSRSMLELILQQAGHAVVCTVDGADALVAARQQCPDLIITDVMMPVMDGFELCRQCKADQTLQQVPIILYSSDYTEQQEQKLGLELGAYRYLVKPSPPPLLLAAINDALAEQQRSSLSGKEQPLDEEMKLLRNYNEVLFNKLEAKMQELQKTIDEQKKYEETMKAMQAQIIQQEKMASIGQLAAGVAHEINNPMGFITSNLTSLGKYAERLDSYIAALQGSIYSCTNHPGLDELDQLRQKLKVDYIVSDVNELINESLDGANRVRRIVQDLKSFSRLDQAESTHANLNECLDTTINIAWNELKYISTLERQFGEIPEVVCNPQQLNQVFLNLLVNAAQAMEQQGIITVKTWTEPGWVCVSVADTGKGMPKEVQNRIFEPFFTTKPAGKGTGLGLSISVDIIRKHHGEITVDSEAGKGTTFTVRLPVEKEKSKS</sequence>
<feature type="coiled-coil region" evidence="5">
    <location>
        <begin position="150"/>
        <end position="187"/>
    </location>
</feature>
<evidence type="ECO:0000313" key="9">
    <source>
        <dbReference type="Proteomes" id="UP000190102"/>
    </source>
</evidence>
<proteinExistence type="predicted"/>
<dbReference type="PROSITE" id="PS50110">
    <property type="entry name" value="RESPONSE_REGULATORY"/>
    <property type="match status" value="1"/>
</dbReference>
<dbReference type="EC" id="2.7.13.3" evidence="2"/>